<dbReference type="SMART" id="SM01230">
    <property type="entry name" value="Gln-synt_C"/>
    <property type="match status" value="1"/>
</dbReference>
<dbReference type="GO" id="GO:0006542">
    <property type="term" value="P:glutamine biosynthetic process"/>
    <property type="evidence" value="ECO:0007669"/>
    <property type="project" value="InterPro"/>
</dbReference>
<evidence type="ECO:0000256" key="1">
    <source>
        <dbReference type="ARBA" id="ARBA00009897"/>
    </source>
</evidence>
<dbReference type="AlphaFoldDB" id="A0A918YAU1"/>
<dbReference type="PANTHER" id="PTHR43785:SF12">
    <property type="entry name" value="TYPE-1 GLUTAMINE SYNTHETASE 2"/>
    <property type="match status" value="1"/>
</dbReference>
<dbReference type="EMBL" id="BMVF01000026">
    <property type="protein sequence ID" value="GHD96246.1"/>
    <property type="molecule type" value="Genomic_DNA"/>
</dbReference>
<dbReference type="InterPro" id="IPR008146">
    <property type="entry name" value="Gln_synth_cat_dom"/>
</dbReference>
<dbReference type="Proteomes" id="UP000608955">
    <property type="component" value="Unassembled WGS sequence"/>
</dbReference>
<proteinExistence type="inferred from homology"/>
<dbReference type="InterPro" id="IPR036651">
    <property type="entry name" value="Gln_synt_N_sf"/>
</dbReference>
<dbReference type="SUPFAM" id="SSF54368">
    <property type="entry name" value="Glutamine synthetase, N-terminal domain"/>
    <property type="match status" value="1"/>
</dbReference>
<dbReference type="PROSITE" id="PS51986">
    <property type="entry name" value="GS_BETA_GRASP"/>
    <property type="match status" value="1"/>
</dbReference>
<evidence type="ECO:0000313" key="10">
    <source>
        <dbReference type="Proteomes" id="UP000608955"/>
    </source>
</evidence>
<dbReference type="Pfam" id="PF00120">
    <property type="entry name" value="Gln-synt_C"/>
    <property type="match status" value="1"/>
</dbReference>
<dbReference type="InterPro" id="IPR014746">
    <property type="entry name" value="Gln_synth/guanido_kin_cat_dom"/>
</dbReference>
<dbReference type="GO" id="GO:0042402">
    <property type="term" value="P:biogenic amine catabolic process"/>
    <property type="evidence" value="ECO:0007669"/>
    <property type="project" value="UniProtKB-ARBA"/>
</dbReference>
<keyword evidence="4" id="KW-0067">ATP-binding</keyword>
<evidence type="ECO:0000256" key="2">
    <source>
        <dbReference type="ARBA" id="ARBA00022598"/>
    </source>
</evidence>
<evidence type="ECO:0000256" key="4">
    <source>
        <dbReference type="ARBA" id="ARBA00022840"/>
    </source>
</evidence>
<dbReference type="GO" id="GO:0005524">
    <property type="term" value="F:ATP binding"/>
    <property type="evidence" value="ECO:0007669"/>
    <property type="project" value="UniProtKB-KW"/>
</dbReference>
<evidence type="ECO:0000256" key="5">
    <source>
        <dbReference type="PROSITE-ProRule" id="PRU01330"/>
    </source>
</evidence>
<accession>A0A918YAU1</accession>
<sequence length="456" mass="49830">MADRTPPLGVEELHALVASGEIDTVVLAFPDMQGRLQGKRFAARFFLDEVLHHGTEGCNYLLAVDTEMNTVEGYAMSSWDRGYGDFAMHPDLATLRRVPWNPGTALALADLAWHDGTPVAAAPRQILRRQLERLAEHGLTAQVGTELEFIVFKDTYEQAWDAGYRGLTPANQYNVDYSILGTGRIEPLLRRLRNDMAGAGLTVESAKGECNPGQHEIAFRYDEALVTCDQHAVYKTGAKEIAAQEGVSITFMAKYNEREGNSCHIHLSLADADGHSVMAGAPGDPHGMSGVMRHFLAGQLAALREFALLYAPGINSYKRFQPGSFAPTAVAWGHDNRTCALRVVGHGPSLRFENRLPGGDVNPHLAVAGLVAAGLHGIEQKLELPEPCPGNAYAADYEHVPATLREAAGLWENSAIAKAAFGDEVVAHYRNMARVELDAYDAAITDWELRRSFERM</sequence>
<comment type="caution">
    <text evidence="9">The sequence shown here is derived from an EMBL/GenBank/DDBJ whole genome shotgun (WGS) entry which is preliminary data.</text>
</comment>
<evidence type="ECO:0000259" key="7">
    <source>
        <dbReference type="PROSITE" id="PS51986"/>
    </source>
</evidence>
<dbReference type="PROSITE" id="PS51987">
    <property type="entry name" value="GS_CATALYTIC"/>
    <property type="match status" value="1"/>
</dbReference>
<gene>
    <name evidence="9" type="ORF">GCM10010508_64160</name>
</gene>
<dbReference type="GO" id="GO:0006576">
    <property type="term" value="P:biogenic amine metabolic process"/>
    <property type="evidence" value="ECO:0007669"/>
    <property type="project" value="UniProtKB-ARBA"/>
</dbReference>
<dbReference type="FunFam" id="3.30.590.10:FF:000005">
    <property type="entry name" value="Probable glutamine synthetase"/>
    <property type="match status" value="1"/>
</dbReference>
<evidence type="ECO:0000256" key="3">
    <source>
        <dbReference type="ARBA" id="ARBA00022741"/>
    </source>
</evidence>
<dbReference type="Gene3D" id="3.10.20.70">
    <property type="entry name" value="Glutamine synthetase, N-terminal domain"/>
    <property type="match status" value="1"/>
</dbReference>
<evidence type="ECO:0000259" key="8">
    <source>
        <dbReference type="PROSITE" id="PS51987"/>
    </source>
</evidence>
<dbReference type="GO" id="GO:0004356">
    <property type="term" value="F:glutamine synthetase activity"/>
    <property type="evidence" value="ECO:0007669"/>
    <property type="project" value="InterPro"/>
</dbReference>
<dbReference type="InterPro" id="IPR008147">
    <property type="entry name" value="Gln_synt_N"/>
</dbReference>
<dbReference type="PANTHER" id="PTHR43785">
    <property type="entry name" value="GAMMA-GLUTAMYLPUTRESCINE SYNTHETASE"/>
    <property type="match status" value="1"/>
</dbReference>
<keyword evidence="3" id="KW-0547">Nucleotide-binding</keyword>
<reference evidence="9" key="1">
    <citation type="journal article" date="2014" name="Int. J. Syst. Evol. Microbiol.">
        <title>Complete genome sequence of Corynebacterium casei LMG S-19264T (=DSM 44701T), isolated from a smear-ripened cheese.</title>
        <authorList>
            <consortium name="US DOE Joint Genome Institute (JGI-PGF)"/>
            <person name="Walter F."/>
            <person name="Albersmeier A."/>
            <person name="Kalinowski J."/>
            <person name="Ruckert C."/>
        </authorList>
    </citation>
    <scope>NUCLEOTIDE SEQUENCE</scope>
    <source>
        <strain evidence="9">JCM 4654</strain>
    </source>
</reference>
<protein>
    <submittedName>
        <fullName evidence="9">Glutamine synthetase</fullName>
    </submittedName>
</protein>
<name>A0A918YAU1_9ACTN</name>
<dbReference type="SUPFAM" id="SSF55931">
    <property type="entry name" value="Glutamine synthetase/guanido kinase"/>
    <property type="match status" value="1"/>
</dbReference>
<feature type="domain" description="GS catalytic" evidence="8">
    <location>
        <begin position="123"/>
        <end position="456"/>
    </location>
</feature>
<dbReference type="RefSeq" id="WP_190181369.1">
    <property type="nucleotide sequence ID" value="NZ_BMVF01000026.1"/>
</dbReference>
<evidence type="ECO:0000313" key="9">
    <source>
        <dbReference type="EMBL" id="GHD96246.1"/>
    </source>
</evidence>
<organism evidence="9 10">
    <name type="scientific">Streptomyces naganishii JCM 4654</name>
    <dbReference type="NCBI Taxonomy" id="1306179"/>
    <lineage>
        <taxon>Bacteria</taxon>
        <taxon>Bacillati</taxon>
        <taxon>Actinomycetota</taxon>
        <taxon>Actinomycetes</taxon>
        <taxon>Kitasatosporales</taxon>
        <taxon>Streptomycetaceae</taxon>
        <taxon>Streptomyces</taxon>
    </lineage>
</organism>
<keyword evidence="10" id="KW-1185">Reference proteome</keyword>
<keyword evidence="2" id="KW-0436">Ligase</keyword>
<feature type="domain" description="GS beta-grasp" evidence="7">
    <location>
        <begin position="20"/>
        <end position="116"/>
    </location>
</feature>
<dbReference type="FunFam" id="3.10.20.70:FF:000015">
    <property type="entry name" value="Putative glutamine synthetase"/>
    <property type="match status" value="1"/>
</dbReference>
<evidence type="ECO:0000256" key="6">
    <source>
        <dbReference type="RuleBase" id="RU000384"/>
    </source>
</evidence>
<dbReference type="Gene3D" id="3.30.590.10">
    <property type="entry name" value="Glutamine synthetase/guanido kinase, catalytic domain"/>
    <property type="match status" value="1"/>
</dbReference>
<comment type="similarity">
    <text evidence="1 5 6">Belongs to the glutamine synthetase family.</text>
</comment>
<reference evidence="9" key="2">
    <citation type="submission" date="2020-09" db="EMBL/GenBank/DDBJ databases">
        <authorList>
            <person name="Sun Q."/>
            <person name="Ohkuma M."/>
        </authorList>
    </citation>
    <scope>NUCLEOTIDE SEQUENCE</scope>
    <source>
        <strain evidence="9">JCM 4654</strain>
    </source>
</reference>